<organism evidence="1 2">
    <name type="scientific">Pleurotus ostreatus (strain PC15)</name>
    <name type="common">Oyster mushroom</name>
    <dbReference type="NCBI Taxonomy" id="1137138"/>
    <lineage>
        <taxon>Eukaryota</taxon>
        <taxon>Fungi</taxon>
        <taxon>Dikarya</taxon>
        <taxon>Basidiomycota</taxon>
        <taxon>Agaricomycotina</taxon>
        <taxon>Agaricomycetes</taxon>
        <taxon>Agaricomycetidae</taxon>
        <taxon>Agaricales</taxon>
        <taxon>Pleurotineae</taxon>
        <taxon>Pleurotaceae</taxon>
        <taxon>Pleurotus</taxon>
    </lineage>
</organism>
<protein>
    <submittedName>
        <fullName evidence="1">Uncharacterized protein</fullName>
    </submittedName>
</protein>
<evidence type="ECO:0000313" key="1">
    <source>
        <dbReference type="EMBL" id="KDQ25084.1"/>
    </source>
</evidence>
<evidence type="ECO:0000313" key="2">
    <source>
        <dbReference type="Proteomes" id="UP000027073"/>
    </source>
</evidence>
<dbReference type="VEuPathDB" id="FungiDB:PLEOSDRAFT_160895"/>
<dbReference type="InParanoid" id="A0A067NB54"/>
<accession>A0A067NB54</accession>
<gene>
    <name evidence="1" type="ORF">PLEOSDRAFT_160895</name>
</gene>
<dbReference type="Proteomes" id="UP000027073">
    <property type="component" value="Unassembled WGS sequence"/>
</dbReference>
<proteinExistence type="predicted"/>
<reference evidence="2" key="1">
    <citation type="journal article" date="2014" name="Proc. Natl. Acad. Sci. U.S.A.">
        <title>Extensive sampling of basidiomycete genomes demonstrates inadequacy of the white-rot/brown-rot paradigm for wood decay fungi.</title>
        <authorList>
            <person name="Riley R."/>
            <person name="Salamov A.A."/>
            <person name="Brown D.W."/>
            <person name="Nagy L.G."/>
            <person name="Floudas D."/>
            <person name="Held B.W."/>
            <person name="Levasseur A."/>
            <person name="Lombard V."/>
            <person name="Morin E."/>
            <person name="Otillar R."/>
            <person name="Lindquist E.A."/>
            <person name="Sun H."/>
            <person name="LaButti K.M."/>
            <person name="Schmutz J."/>
            <person name="Jabbour D."/>
            <person name="Luo H."/>
            <person name="Baker S.E."/>
            <person name="Pisabarro A.G."/>
            <person name="Walton J.D."/>
            <person name="Blanchette R.A."/>
            <person name="Henrissat B."/>
            <person name="Martin F."/>
            <person name="Cullen D."/>
            <person name="Hibbett D.S."/>
            <person name="Grigoriev I.V."/>
        </authorList>
    </citation>
    <scope>NUCLEOTIDE SEQUENCE [LARGE SCALE GENOMIC DNA]</scope>
    <source>
        <strain evidence="2">PC15</strain>
    </source>
</reference>
<name>A0A067NB54_PLEO1</name>
<sequence>MHSELSQEQSDLEITRQVLEMELGDINEEKSWIWAGEYAQYTPKKASAGKKIDILPSSPSGHAYLHPTPKLTQLAYVP</sequence>
<dbReference type="EMBL" id="KL198011">
    <property type="protein sequence ID" value="KDQ25084.1"/>
    <property type="molecule type" value="Genomic_DNA"/>
</dbReference>
<dbReference type="AlphaFoldDB" id="A0A067NB54"/>
<dbReference type="HOGENOM" id="CLU_2623023_0_0_1"/>